<feature type="chain" id="PRO_5021234133" evidence="1">
    <location>
        <begin position="22"/>
        <end position="369"/>
    </location>
</feature>
<protein>
    <submittedName>
        <fullName evidence="2">Uncharacterized protein</fullName>
    </submittedName>
</protein>
<comment type="caution">
    <text evidence="2">The sequence shown here is derived from an EMBL/GenBank/DDBJ whole genome shotgun (WGS) entry which is preliminary data.</text>
</comment>
<accession>A0A4Z0Q979</accession>
<gene>
    <name evidence="2" type="ORF">E5K00_12330</name>
</gene>
<organism evidence="2 3">
    <name type="scientific">Hymenobacter aquaticus</name>
    <dbReference type="NCBI Taxonomy" id="1867101"/>
    <lineage>
        <taxon>Bacteria</taxon>
        <taxon>Pseudomonadati</taxon>
        <taxon>Bacteroidota</taxon>
        <taxon>Cytophagia</taxon>
        <taxon>Cytophagales</taxon>
        <taxon>Hymenobacteraceae</taxon>
        <taxon>Hymenobacter</taxon>
    </lineage>
</organism>
<dbReference type="OrthoDB" id="1423195at2"/>
<evidence type="ECO:0000313" key="2">
    <source>
        <dbReference type="EMBL" id="TGE25939.1"/>
    </source>
</evidence>
<keyword evidence="3" id="KW-1185">Reference proteome</keyword>
<name>A0A4Z0Q979_9BACT</name>
<sequence length="369" mass="41098">MKLLFTLLATTAAIMTCTAQTSIFPKTKQTNINNIGVIQNFGRKTEVNQSENIVDNPRTENIITKIDLSNIPVLERANDIYKNKRNTVTDSINTIDQKIKSSTSIIDLNKLKTRRDDKINKLSIIEDSITILESTIYAIQISRGNLPWFLPVGKSYEARVLAEYNLTKAKSSISALNNFALIGNVNNGSLYTELVGGYFGIFRIGLSTLLATSKDTARNKEAIQRFVGGGGNSVLELTYPAIFYKSKYFETQTLLSIKASADIPAFGTKTDQFAGNLNPAFDVYFALTTDEREFKFFSNTRIGPVVGFKDFYTNLNISKKAFLYAQTNVGVIISENLSVSLTIPIISTQRELLYTPVRLSTQIIPNKTR</sequence>
<proteinExistence type="predicted"/>
<reference evidence="2 3" key="1">
    <citation type="submission" date="2019-04" db="EMBL/GenBank/DDBJ databases">
        <authorList>
            <person name="Feng G."/>
            <person name="Zhang J."/>
            <person name="Zhu H."/>
        </authorList>
    </citation>
    <scope>NUCLEOTIDE SEQUENCE [LARGE SCALE GENOMIC DNA]</scope>
    <source>
        <strain evidence="2 3">JCM 31653</strain>
    </source>
</reference>
<evidence type="ECO:0000313" key="3">
    <source>
        <dbReference type="Proteomes" id="UP000297549"/>
    </source>
</evidence>
<keyword evidence="1" id="KW-0732">Signal</keyword>
<dbReference type="EMBL" id="SRLC01000001">
    <property type="protein sequence ID" value="TGE25939.1"/>
    <property type="molecule type" value="Genomic_DNA"/>
</dbReference>
<evidence type="ECO:0000256" key="1">
    <source>
        <dbReference type="SAM" id="SignalP"/>
    </source>
</evidence>
<dbReference type="AlphaFoldDB" id="A0A4Z0Q979"/>
<dbReference type="Proteomes" id="UP000297549">
    <property type="component" value="Unassembled WGS sequence"/>
</dbReference>
<dbReference type="RefSeq" id="WP_135463517.1">
    <property type="nucleotide sequence ID" value="NZ_SRLC01000001.1"/>
</dbReference>
<feature type="signal peptide" evidence="1">
    <location>
        <begin position="1"/>
        <end position="21"/>
    </location>
</feature>